<organism evidence="2 3">
    <name type="scientific">Ladona fulva</name>
    <name type="common">Scarce chaser dragonfly</name>
    <name type="synonym">Libellula fulva</name>
    <dbReference type="NCBI Taxonomy" id="123851"/>
    <lineage>
        <taxon>Eukaryota</taxon>
        <taxon>Metazoa</taxon>
        <taxon>Ecdysozoa</taxon>
        <taxon>Arthropoda</taxon>
        <taxon>Hexapoda</taxon>
        <taxon>Insecta</taxon>
        <taxon>Pterygota</taxon>
        <taxon>Palaeoptera</taxon>
        <taxon>Odonata</taxon>
        <taxon>Epiprocta</taxon>
        <taxon>Anisoptera</taxon>
        <taxon>Libelluloidea</taxon>
        <taxon>Libellulidae</taxon>
        <taxon>Ladona</taxon>
    </lineage>
</organism>
<gene>
    <name evidence="2" type="ORF">J437_LFUL010458</name>
</gene>
<proteinExistence type="predicted"/>
<keyword evidence="3" id="KW-1185">Reference proteome</keyword>
<reference evidence="2" key="1">
    <citation type="submission" date="2013-04" db="EMBL/GenBank/DDBJ databases">
        <authorList>
            <person name="Qu J."/>
            <person name="Murali S.C."/>
            <person name="Bandaranaike D."/>
            <person name="Bellair M."/>
            <person name="Blankenburg K."/>
            <person name="Chao H."/>
            <person name="Dinh H."/>
            <person name="Doddapaneni H."/>
            <person name="Downs B."/>
            <person name="Dugan-Rocha S."/>
            <person name="Elkadiri S."/>
            <person name="Gnanaolivu R.D."/>
            <person name="Hernandez B."/>
            <person name="Javaid M."/>
            <person name="Jayaseelan J.C."/>
            <person name="Lee S."/>
            <person name="Li M."/>
            <person name="Ming W."/>
            <person name="Munidasa M."/>
            <person name="Muniz J."/>
            <person name="Nguyen L."/>
            <person name="Ongeri F."/>
            <person name="Osuji N."/>
            <person name="Pu L.-L."/>
            <person name="Puazo M."/>
            <person name="Qu C."/>
            <person name="Quiroz J."/>
            <person name="Raj R."/>
            <person name="Weissenberger G."/>
            <person name="Xin Y."/>
            <person name="Zou X."/>
            <person name="Han Y."/>
            <person name="Richards S."/>
            <person name="Worley K."/>
            <person name="Muzny D."/>
            <person name="Gibbs R."/>
        </authorList>
    </citation>
    <scope>NUCLEOTIDE SEQUENCE</scope>
    <source>
        <strain evidence="2">Sampled in the wild</strain>
    </source>
</reference>
<evidence type="ECO:0000313" key="2">
    <source>
        <dbReference type="EMBL" id="KAG8231132.1"/>
    </source>
</evidence>
<feature type="region of interest" description="Disordered" evidence="1">
    <location>
        <begin position="1"/>
        <end position="32"/>
    </location>
</feature>
<dbReference type="Proteomes" id="UP000792457">
    <property type="component" value="Unassembled WGS sequence"/>
</dbReference>
<evidence type="ECO:0000313" key="3">
    <source>
        <dbReference type="Proteomes" id="UP000792457"/>
    </source>
</evidence>
<dbReference type="AlphaFoldDB" id="A0A8K0KB54"/>
<accession>A0A8K0KB54</accession>
<sequence>MGNAKRRGRKEERVMKRDTKERKNEREVERERDRWSEFSPAVEIGWECSKKCRSSTGVDIGVDFLRLHPKGYVRGITVRQRNHSSRIPLDLGHRS</sequence>
<reference evidence="2" key="2">
    <citation type="submission" date="2017-10" db="EMBL/GenBank/DDBJ databases">
        <title>Ladona fulva Genome sequencing and assembly.</title>
        <authorList>
            <person name="Murali S."/>
            <person name="Richards S."/>
            <person name="Bandaranaike D."/>
            <person name="Bellair M."/>
            <person name="Blankenburg K."/>
            <person name="Chao H."/>
            <person name="Dinh H."/>
            <person name="Doddapaneni H."/>
            <person name="Dugan-Rocha S."/>
            <person name="Elkadiri S."/>
            <person name="Gnanaolivu R."/>
            <person name="Hernandez B."/>
            <person name="Skinner E."/>
            <person name="Javaid M."/>
            <person name="Lee S."/>
            <person name="Li M."/>
            <person name="Ming W."/>
            <person name="Munidasa M."/>
            <person name="Muniz J."/>
            <person name="Nguyen L."/>
            <person name="Hughes D."/>
            <person name="Osuji N."/>
            <person name="Pu L.-L."/>
            <person name="Puazo M."/>
            <person name="Qu C."/>
            <person name="Quiroz J."/>
            <person name="Raj R."/>
            <person name="Weissenberger G."/>
            <person name="Xin Y."/>
            <person name="Zou X."/>
            <person name="Han Y."/>
            <person name="Worley K."/>
            <person name="Muzny D."/>
            <person name="Gibbs R."/>
        </authorList>
    </citation>
    <scope>NUCLEOTIDE SEQUENCE</scope>
    <source>
        <strain evidence="2">Sampled in the wild</strain>
    </source>
</reference>
<comment type="caution">
    <text evidence="2">The sequence shown here is derived from an EMBL/GenBank/DDBJ whole genome shotgun (WGS) entry which is preliminary data.</text>
</comment>
<protein>
    <submittedName>
        <fullName evidence="2">Uncharacterized protein</fullName>
    </submittedName>
</protein>
<evidence type="ECO:0000256" key="1">
    <source>
        <dbReference type="SAM" id="MobiDB-lite"/>
    </source>
</evidence>
<dbReference type="EMBL" id="KZ308534">
    <property type="protein sequence ID" value="KAG8231132.1"/>
    <property type="molecule type" value="Genomic_DNA"/>
</dbReference>
<feature type="compositionally biased region" description="Basic and acidic residues" evidence="1">
    <location>
        <begin position="9"/>
        <end position="32"/>
    </location>
</feature>
<name>A0A8K0KB54_LADFU</name>